<organism evidence="2 3">
    <name type="scientific">Larkinella insperata</name>
    <dbReference type="NCBI Taxonomy" id="332158"/>
    <lineage>
        <taxon>Bacteria</taxon>
        <taxon>Pseudomonadati</taxon>
        <taxon>Bacteroidota</taxon>
        <taxon>Cytophagia</taxon>
        <taxon>Cytophagales</taxon>
        <taxon>Spirosomataceae</taxon>
        <taxon>Larkinella</taxon>
    </lineage>
</organism>
<feature type="chain" id="PRO_5046479481" evidence="1">
    <location>
        <begin position="20"/>
        <end position="118"/>
    </location>
</feature>
<accession>A0ABW3Q7H8</accession>
<dbReference type="EMBL" id="JBHTLP010000008">
    <property type="protein sequence ID" value="MFD1141852.1"/>
    <property type="molecule type" value="Genomic_DNA"/>
</dbReference>
<dbReference type="RefSeq" id="WP_265992346.1">
    <property type="nucleotide sequence ID" value="NZ_CP110973.1"/>
</dbReference>
<name>A0ABW3Q7H8_9BACT</name>
<evidence type="ECO:0000313" key="3">
    <source>
        <dbReference type="Proteomes" id="UP001597116"/>
    </source>
</evidence>
<evidence type="ECO:0000313" key="2">
    <source>
        <dbReference type="EMBL" id="MFD1141852.1"/>
    </source>
</evidence>
<comment type="caution">
    <text evidence="2">The sequence shown here is derived from an EMBL/GenBank/DDBJ whole genome shotgun (WGS) entry which is preliminary data.</text>
</comment>
<gene>
    <name evidence="2" type="ORF">ACFQ4C_12065</name>
</gene>
<reference evidence="3" key="1">
    <citation type="journal article" date="2019" name="Int. J. Syst. Evol. Microbiol.">
        <title>The Global Catalogue of Microorganisms (GCM) 10K type strain sequencing project: providing services to taxonomists for standard genome sequencing and annotation.</title>
        <authorList>
            <consortium name="The Broad Institute Genomics Platform"/>
            <consortium name="The Broad Institute Genome Sequencing Center for Infectious Disease"/>
            <person name="Wu L."/>
            <person name="Ma J."/>
        </authorList>
    </citation>
    <scope>NUCLEOTIDE SEQUENCE [LARGE SCALE GENOMIC DNA]</scope>
    <source>
        <strain evidence="3">CCUG 55608</strain>
    </source>
</reference>
<proteinExistence type="predicted"/>
<protein>
    <submittedName>
        <fullName evidence="2">Uncharacterized protein</fullName>
    </submittedName>
</protein>
<keyword evidence="1" id="KW-0732">Signal</keyword>
<keyword evidence="3" id="KW-1185">Reference proteome</keyword>
<feature type="signal peptide" evidence="1">
    <location>
        <begin position="1"/>
        <end position="19"/>
    </location>
</feature>
<dbReference type="Proteomes" id="UP001597116">
    <property type="component" value="Unassembled WGS sequence"/>
</dbReference>
<evidence type="ECO:0000256" key="1">
    <source>
        <dbReference type="SAM" id="SignalP"/>
    </source>
</evidence>
<sequence>MRALLIMLCLFSLPVLARAQITRRFYNPNQIVLRNVSNQTVSFTVRPANSASQTSITSWTTLSLAPKEMKVLPGRGLEQVIILKTANQRAFTYRLIPGKTYEIFWSTPRSVFDIALAK</sequence>